<proteinExistence type="predicted"/>
<evidence type="ECO:0000313" key="3">
    <source>
        <dbReference type="Proteomes" id="UP001521137"/>
    </source>
</evidence>
<dbReference type="Proteomes" id="UP001521137">
    <property type="component" value="Unassembled WGS sequence"/>
</dbReference>
<protein>
    <submittedName>
        <fullName evidence="2">DUF481 domain-containing protein</fullName>
    </submittedName>
</protein>
<feature type="chain" id="PRO_5047292498" evidence="1">
    <location>
        <begin position="19"/>
        <end position="262"/>
    </location>
</feature>
<dbReference type="EMBL" id="JAKGAS010000005">
    <property type="protein sequence ID" value="MCF2948534.1"/>
    <property type="molecule type" value="Genomic_DNA"/>
</dbReference>
<accession>A0ABS9D9S1</accession>
<evidence type="ECO:0000313" key="2">
    <source>
        <dbReference type="EMBL" id="MCF2948534.1"/>
    </source>
</evidence>
<feature type="signal peptide" evidence="1">
    <location>
        <begin position="1"/>
        <end position="18"/>
    </location>
</feature>
<comment type="caution">
    <text evidence="2">The sequence shown here is derived from an EMBL/GenBank/DDBJ whole genome shotgun (WGS) entry which is preliminary data.</text>
</comment>
<evidence type="ECO:0000256" key="1">
    <source>
        <dbReference type="SAM" id="SignalP"/>
    </source>
</evidence>
<sequence>MKKVLFIISLCLPLAVTAKPNFMRSLYMADKPNYKADEELSMVGEFGFIIANGNTNTSIIKGRINASQELKAWEYQITGDTFYKQSKKDIDGESVKATAAQKLFLSLQTDYKLLNPDNRIFIYGEYEKKRFSGFRYQAAVATGWSSRLWRSNKSELKYSVGPGYAISEIEENSNKTEYSGLIVRAAMEYKRKFSAHATFRQFLSTEADPDFTKTRSETTLSTKLNGALGMKLSFVMNHDTGVAQGSEELDTQTAVTLVYQFF</sequence>
<dbReference type="InterPro" id="IPR007433">
    <property type="entry name" value="DUF481"/>
</dbReference>
<dbReference type="RefSeq" id="WP_235312397.1">
    <property type="nucleotide sequence ID" value="NZ_JAKGAS010000005.1"/>
</dbReference>
<keyword evidence="1" id="KW-0732">Signal</keyword>
<gene>
    <name evidence="2" type="ORF">L0668_10485</name>
</gene>
<keyword evidence="3" id="KW-1185">Reference proteome</keyword>
<name>A0ABS9D9S1_9ALTE</name>
<organism evidence="2 3">
    <name type="scientific">Paraglaciecola algarum</name>
    <dbReference type="NCBI Taxonomy" id="3050085"/>
    <lineage>
        <taxon>Bacteria</taxon>
        <taxon>Pseudomonadati</taxon>
        <taxon>Pseudomonadota</taxon>
        <taxon>Gammaproteobacteria</taxon>
        <taxon>Alteromonadales</taxon>
        <taxon>Alteromonadaceae</taxon>
        <taxon>Paraglaciecola</taxon>
    </lineage>
</organism>
<dbReference type="Pfam" id="PF04338">
    <property type="entry name" value="DUF481"/>
    <property type="match status" value="1"/>
</dbReference>
<reference evidence="2 3" key="1">
    <citation type="submission" date="2022-01" db="EMBL/GenBank/DDBJ databases">
        <title>Paraglaciecola sp. G1-23.</title>
        <authorList>
            <person name="Jin M.S."/>
            <person name="Han D.M."/>
            <person name="Kim H.M."/>
            <person name="Jeon C.O."/>
        </authorList>
    </citation>
    <scope>NUCLEOTIDE SEQUENCE [LARGE SCALE GENOMIC DNA]</scope>
    <source>
        <strain evidence="2 3">G1-23</strain>
    </source>
</reference>